<evidence type="ECO:0000313" key="2">
    <source>
        <dbReference type="Proteomes" id="UP000198848"/>
    </source>
</evidence>
<reference evidence="2" key="1">
    <citation type="submission" date="2016-10" db="EMBL/GenBank/DDBJ databases">
        <authorList>
            <person name="Varghese N."/>
            <person name="Submissions S."/>
        </authorList>
    </citation>
    <scope>NUCLEOTIDE SEQUENCE [LARGE SCALE GENOMIC DNA]</scope>
    <source>
        <strain evidence="2">DSM 24767</strain>
    </source>
</reference>
<dbReference type="AlphaFoldDB" id="A0A1H1IYA4"/>
<evidence type="ECO:0000313" key="1">
    <source>
        <dbReference type="EMBL" id="SDR42540.1"/>
    </source>
</evidence>
<keyword evidence="2" id="KW-1185">Reference proteome</keyword>
<accession>A0A1H1IYA4</accession>
<sequence length="170" mass="19936">MPDKRDRLILSKATTFASQDSYAVRETDMEYLESLRTDLELHKSEVDDLLDEPTNWYTNHQRSGGTHEFTRLDFFRIKDMLEVEYLRELADIDENEVSRALNNSRGWYEEQLEDGFKIDDFNEVVVFLVTVAILQYEADALNGDLEDLHRVDIVEAEFVEDVQESVSLEF</sequence>
<dbReference type="EMBL" id="FNLC01000006">
    <property type="protein sequence ID" value="SDR42540.1"/>
    <property type="molecule type" value="Genomic_DNA"/>
</dbReference>
<dbReference type="Proteomes" id="UP000198848">
    <property type="component" value="Unassembled WGS sequence"/>
</dbReference>
<organism evidence="1 2">
    <name type="scientific">Natronobacterium texcoconense</name>
    <dbReference type="NCBI Taxonomy" id="1095778"/>
    <lineage>
        <taxon>Archaea</taxon>
        <taxon>Methanobacteriati</taxon>
        <taxon>Methanobacteriota</taxon>
        <taxon>Stenosarchaea group</taxon>
        <taxon>Halobacteria</taxon>
        <taxon>Halobacteriales</taxon>
        <taxon>Natrialbaceae</taxon>
        <taxon>Natronobacterium</taxon>
    </lineage>
</organism>
<protein>
    <submittedName>
        <fullName evidence="1">Uncharacterized protein</fullName>
    </submittedName>
</protein>
<dbReference type="RefSeq" id="WP_090385604.1">
    <property type="nucleotide sequence ID" value="NZ_FNLC01000006.1"/>
</dbReference>
<gene>
    <name evidence="1" type="ORF">SAMN04489842_3904</name>
</gene>
<proteinExistence type="predicted"/>
<name>A0A1H1IYA4_NATTX</name>
<dbReference type="STRING" id="1095778.SAMN04489842_3904"/>